<dbReference type="Pfam" id="PF06574">
    <property type="entry name" value="FAD_syn"/>
    <property type="match status" value="1"/>
</dbReference>
<proteinExistence type="inferred from homology"/>
<evidence type="ECO:0000256" key="13">
    <source>
        <dbReference type="ARBA" id="ARBA00049494"/>
    </source>
</evidence>
<sequence length="289" mass="33251">MFITIGVFDGVHRGHVKILSKLKECAERENSDSKIYTILYPMEYYTGNFDGLITSVEDRIELLSIYGEPEILELPKIQHLSPEGFFEKISQGVKGIVVGHDFKFGKNGSGDIRLLEKLCKDKGICLEVVEPVKVDNIRVSSSYIRELLKKGDVLKAKDFLGRNYSIHGVVYKDKQIGRKLGFPTANVKRSEHFLIDPLAGVYLVKVYVPEQFYGLINVGYRPTVEKTKKIKYEVYILDFSADLYGKEIRVEFLEFLRPELKFSNISELVAQMHEDVKIARRIIERYENK</sequence>
<name>A7HK30_FERNB</name>
<protein>
    <recommendedName>
        <fullName evidence="14">Riboflavin biosynthesis protein</fullName>
    </recommendedName>
    <domain>
        <recommendedName>
            <fullName evidence="14">Riboflavin kinase</fullName>
            <ecNumber evidence="14">2.7.1.26</ecNumber>
        </recommendedName>
        <alternativeName>
            <fullName evidence="14">Flavokinase</fullName>
        </alternativeName>
    </domain>
    <domain>
        <recommendedName>
            <fullName evidence="14">FMN adenylyltransferase</fullName>
            <ecNumber evidence="14">2.7.7.2</ecNumber>
        </recommendedName>
        <alternativeName>
            <fullName evidence="14">FAD pyrophosphorylase</fullName>
        </alternativeName>
        <alternativeName>
            <fullName evidence="14">FAD synthase</fullName>
        </alternativeName>
    </domain>
</protein>
<keyword evidence="5 14" id="KW-0808">Transferase</keyword>
<evidence type="ECO:0000256" key="12">
    <source>
        <dbReference type="ARBA" id="ARBA00047880"/>
    </source>
</evidence>
<dbReference type="GO" id="GO:0009398">
    <property type="term" value="P:FMN biosynthetic process"/>
    <property type="evidence" value="ECO:0007669"/>
    <property type="project" value="UniProtKB-UniRule"/>
</dbReference>
<dbReference type="OrthoDB" id="9803667at2"/>
<keyword evidence="6 14" id="KW-0548">Nucleotidyltransferase</keyword>
<comment type="catalytic activity">
    <reaction evidence="13 14">
        <text>FMN + ATP + H(+) = FAD + diphosphate</text>
        <dbReference type="Rhea" id="RHEA:17237"/>
        <dbReference type="ChEBI" id="CHEBI:15378"/>
        <dbReference type="ChEBI" id="CHEBI:30616"/>
        <dbReference type="ChEBI" id="CHEBI:33019"/>
        <dbReference type="ChEBI" id="CHEBI:57692"/>
        <dbReference type="ChEBI" id="CHEBI:58210"/>
        <dbReference type="EC" id="2.7.7.2"/>
    </reaction>
</comment>
<dbReference type="InterPro" id="IPR015865">
    <property type="entry name" value="Riboflavin_kinase_bac/euk"/>
</dbReference>
<dbReference type="SUPFAM" id="SSF52374">
    <property type="entry name" value="Nucleotidylyl transferase"/>
    <property type="match status" value="1"/>
</dbReference>
<dbReference type="EC" id="2.7.1.26" evidence="14"/>
<keyword evidence="9 14" id="KW-0274">FAD</keyword>
<evidence type="ECO:0000256" key="5">
    <source>
        <dbReference type="ARBA" id="ARBA00022679"/>
    </source>
</evidence>
<feature type="domain" description="Riboflavin kinase" evidence="15">
    <location>
        <begin position="159"/>
        <end position="284"/>
    </location>
</feature>
<dbReference type="GO" id="GO:0008531">
    <property type="term" value="F:riboflavin kinase activity"/>
    <property type="evidence" value="ECO:0007669"/>
    <property type="project" value="UniProtKB-UniRule"/>
</dbReference>
<dbReference type="InterPro" id="IPR023468">
    <property type="entry name" value="Riboflavin_kinase"/>
</dbReference>
<keyword evidence="8 14" id="KW-0418">Kinase</keyword>
<evidence type="ECO:0000256" key="10">
    <source>
        <dbReference type="ARBA" id="ARBA00022840"/>
    </source>
</evidence>
<dbReference type="GO" id="GO:0005524">
    <property type="term" value="F:ATP binding"/>
    <property type="evidence" value="ECO:0007669"/>
    <property type="project" value="UniProtKB-UniRule"/>
</dbReference>
<dbReference type="SUPFAM" id="SSF82114">
    <property type="entry name" value="Riboflavin kinase-like"/>
    <property type="match status" value="1"/>
</dbReference>
<evidence type="ECO:0000256" key="3">
    <source>
        <dbReference type="ARBA" id="ARBA00022630"/>
    </source>
</evidence>
<evidence type="ECO:0000256" key="14">
    <source>
        <dbReference type="PIRNR" id="PIRNR004491"/>
    </source>
</evidence>
<comment type="pathway">
    <text evidence="1 14">Cofactor biosynthesis; FAD biosynthesis; FAD from FMN: step 1/1.</text>
</comment>
<keyword evidence="17" id="KW-1185">Reference proteome</keyword>
<reference evidence="16 17" key="2">
    <citation type="journal article" date="2009" name="Proc. Natl. Acad. Sci. U.S.A.">
        <title>On the chimeric nature, thermophilic origin, and phylogenetic placement of the Thermotogales.</title>
        <authorList>
            <person name="Zhaxybayeva O."/>
            <person name="Swithers K.S."/>
            <person name="Lapierre P."/>
            <person name="Fournier G.P."/>
            <person name="Bickhart D.M."/>
            <person name="DeBoy R.T."/>
            <person name="Nelson K.E."/>
            <person name="Nesbo C.L."/>
            <person name="Doolittle W.F."/>
            <person name="Gogarten J.P."/>
            <person name="Noll K.M."/>
        </authorList>
    </citation>
    <scope>NUCLEOTIDE SEQUENCE [LARGE SCALE GENOMIC DNA]</scope>
    <source>
        <strain evidence="17">ATCC 35602 / DSM 5306 / Rt17-B1</strain>
    </source>
</reference>
<dbReference type="UniPathway" id="UPA00276">
    <property type="reaction ID" value="UER00406"/>
</dbReference>
<keyword evidence="11" id="KW-0511">Multifunctional enzyme</keyword>
<dbReference type="GO" id="GO:0009231">
    <property type="term" value="P:riboflavin biosynthetic process"/>
    <property type="evidence" value="ECO:0007669"/>
    <property type="project" value="InterPro"/>
</dbReference>
<evidence type="ECO:0000256" key="7">
    <source>
        <dbReference type="ARBA" id="ARBA00022741"/>
    </source>
</evidence>
<evidence type="ECO:0000313" key="17">
    <source>
        <dbReference type="Proteomes" id="UP000002415"/>
    </source>
</evidence>
<evidence type="ECO:0000256" key="8">
    <source>
        <dbReference type="ARBA" id="ARBA00022777"/>
    </source>
</evidence>
<dbReference type="KEGG" id="fno:Fnod_0398"/>
<dbReference type="HOGENOM" id="CLU_048437_0_2_0"/>
<accession>A7HK30</accession>
<dbReference type="Gene3D" id="2.40.30.30">
    <property type="entry name" value="Riboflavin kinase-like"/>
    <property type="match status" value="1"/>
</dbReference>
<dbReference type="InterPro" id="IPR014729">
    <property type="entry name" value="Rossmann-like_a/b/a_fold"/>
</dbReference>
<comment type="pathway">
    <text evidence="2 14">Cofactor biosynthesis; FMN biosynthesis; FMN from riboflavin (ATP route): step 1/1.</text>
</comment>
<dbReference type="PANTHER" id="PTHR22749:SF6">
    <property type="entry name" value="RIBOFLAVIN KINASE"/>
    <property type="match status" value="1"/>
</dbReference>
<dbReference type="GO" id="GO:0006747">
    <property type="term" value="P:FAD biosynthetic process"/>
    <property type="evidence" value="ECO:0007669"/>
    <property type="project" value="UniProtKB-UniRule"/>
</dbReference>
<keyword evidence="10 14" id="KW-0067">ATP-binding</keyword>
<evidence type="ECO:0000256" key="9">
    <source>
        <dbReference type="ARBA" id="ARBA00022827"/>
    </source>
</evidence>
<evidence type="ECO:0000256" key="1">
    <source>
        <dbReference type="ARBA" id="ARBA00004726"/>
    </source>
</evidence>
<evidence type="ECO:0000256" key="4">
    <source>
        <dbReference type="ARBA" id="ARBA00022643"/>
    </source>
</evidence>
<dbReference type="Proteomes" id="UP000002415">
    <property type="component" value="Chromosome"/>
</dbReference>
<evidence type="ECO:0000256" key="2">
    <source>
        <dbReference type="ARBA" id="ARBA00005201"/>
    </source>
</evidence>
<organism evidence="16 17">
    <name type="scientific">Fervidobacterium nodosum (strain ATCC 35602 / DSM 5306 / Rt17-B1)</name>
    <dbReference type="NCBI Taxonomy" id="381764"/>
    <lineage>
        <taxon>Bacteria</taxon>
        <taxon>Thermotogati</taxon>
        <taxon>Thermotogota</taxon>
        <taxon>Thermotogae</taxon>
        <taxon>Thermotogales</taxon>
        <taxon>Fervidobacteriaceae</taxon>
        <taxon>Fervidobacterium</taxon>
    </lineage>
</organism>
<dbReference type="InterPro" id="IPR002606">
    <property type="entry name" value="Riboflavin_kinase_bac"/>
</dbReference>
<dbReference type="PANTHER" id="PTHR22749">
    <property type="entry name" value="RIBOFLAVIN KINASE/FMN ADENYLYLTRANSFERASE"/>
    <property type="match status" value="1"/>
</dbReference>
<dbReference type="EC" id="2.7.7.2" evidence="14"/>
<dbReference type="SMART" id="SM00904">
    <property type="entry name" value="Flavokinase"/>
    <property type="match status" value="1"/>
</dbReference>
<dbReference type="Gene3D" id="3.40.50.620">
    <property type="entry name" value="HUPs"/>
    <property type="match status" value="1"/>
</dbReference>
<dbReference type="Pfam" id="PF01687">
    <property type="entry name" value="Flavokinase"/>
    <property type="match status" value="1"/>
</dbReference>
<dbReference type="RefSeq" id="WP_011993583.1">
    <property type="nucleotide sequence ID" value="NC_009718.1"/>
</dbReference>
<comment type="similarity">
    <text evidence="14">Belongs to the ribF family.</text>
</comment>
<dbReference type="PIRSF" id="PIRSF004491">
    <property type="entry name" value="FAD_Synth"/>
    <property type="match status" value="1"/>
</dbReference>
<dbReference type="NCBIfam" id="TIGR00083">
    <property type="entry name" value="ribF"/>
    <property type="match status" value="1"/>
</dbReference>
<dbReference type="NCBIfam" id="NF004162">
    <property type="entry name" value="PRK05627.1-5"/>
    <property type="match status" value="1"/>
</dbReference>
<dbReference type="STRING" id="381764.Fnod_0398"/>
<dbReference type="GO" id="GO:0003919">
    <property type="term" value="F:FMN adenylyltransferase activity"/>
    <property type="evidence" value="ECO:0007669"/>
    <property type="project" value="UniProtKB-UniRule"/>
</dbReference>
<evidence type="ECO:0000259" key="15">
    <source>
        <dbReference type="SMART" id="SM00904"/>
    </source>
</evidence>
<evidence type="ECO:0000256" key="6">
    <source>
        <dbReference type="ARBA" id="ARBA00022695"/>
    </source>
</evidence>
<keyword evidence="4 14" id="KW-0288">FMN</keyword>
<comment type="catalytic activity">
    <reaction evidence="12 14">
        <text>riboflavin + ATP = FMN + ADP + H(+)</text>
        <dbReference type="Rhea" id="RHEA:14357"/>
        <dbReference type="ChEBI" id="CHEBI:15378"/>
        <dbReference type="ChEBI" id="CHEBI:30616"/>
        <dbReference type="ChEBI" id="CHEBI:57986"/>
        <dbReference type="ChEBI" id="CHEBI:58210"/>
        <dbReference type="ChEBI" id="CHEBI:456216"/>
        <dbReference type="EC" id="2.7.1.26"/>
    </reaction>
</comment>
<evidence type="ECO:0000256" key="11">
    <source>
        <dbReference type="ARBA" id="ARBA00023268"/>
    </source>
</evidence>
<dbReference type="EMBL" id="CP000771">
    <property type="protein sequence ID" value="ABS60263.1"/>
    <property type="molecule type" value="Genomic_DNA"/>
</dbReference>
<gene>
    <name evidence="16" type="ordered locus">Fnod_0398</name>
</gene>
<keyword evidence="3 14" id="KW-0285">Flavoprotein</keyword>
<evidence type="ECO:0000313" key="16">
    <source>
        <dbReference type="EMBL" id="ABS60263.1"/>
    </source>
</evidence>
<dbReference type="AlphaFoldDB" id="A7HK30"/>
<dbReference type="eggNOG" id="COG0196">
    <property type="taxonomic scope" value="Bacteria"/>
</dbReference>
<dbReference type="InterPro" id="IPR023465">
    <property type="entry name" value="Riboflavin_kinase_dom_sf"/>
</dbReference>
<keyword evidence="7 14" id="KW-0547">Nucleotide-binding</keyword>
<dbReference type="UniPathway" id="UPA00277">
    <property type="reaction ID" value="UER00407"/>
</dbReference>
<dbReference type="InterPro" id="IPR015864">
    <property type="entry name" value="FAD_synthase"/>
</dbReference>
<reference evidence="16 17" key="1">
    <citation type="submission" date="2007-07" db="EMBL/GenBank/DDBJ databases">
        <title>Complete sequence of Fervidobacterium nodosum Rt17-B1.</title>
        <authorList>
            <consortium name="US DOE Joint Genome Institute"/>
            <person name="Copeland A."/>
            <person name="Lucas S."/>
            <person name="Lapidus A."/>
            <person name="Barry K."/>
            <person name="Glavina del Rio T."/>
            <person name="Dalin E."/>
            <person name="Tice H."/>
            <person name="Pitluck S."/>
            <person name="Saunders E."/>
            <person name="Brettin T."/>
            <person name="Bruce D."/>
            <person name="Detter J.C."/>
            <person name="Han C."/>
            <person name="Schmutz J."/>
            <person name="Larimer F."/>
            <person name="Land M."/>
            <person name="Hauser L."/>
            <person name="Kyrpides N."/>
            <person name="Mikhailova N."/>
            <person name="Nelson K."/>
            <person name="Gogarten J.P."/>
            <person name="Noll K."/>
            <person name="Richardson P."/>
        </authorList>
    </citation>
    <scope>NUCLEOTIDE SEQUENCE [LARGE SCALE GENOMIC DNA]</scope>
    <source>
        <strain evidence="17">ATCC 35602 / DSM 5306 / Rt17-B1</strain>
    </source>
</reference>
<dbReference type="CDD" id="cd02064">
    <property type="entry name" value="FAD_synthetase_N"/>
    <property type="match status" value="1"/>
</dbReference>